<protein>
    <submittedName>
        <fullName evidence="1">Uncharacterized protein</fullName>
    </submittedName>
</protein>
<dbReference type="EMBL" id="QTSX02001500">
    <property type="protein sequence ID" value="KAJ9081093.1"/>
    <property type="molecule type" value="Genomic_DNA"/>
</dbReference>
<keyword evidence="2" id="KW-1185">Reference proteome</keyword>
<reference evidence="1" key="1">
    <citation type="submission" date="2022-04" db="EMBL/GenBank/DDBJ databases">
        <title>Genome of the entomopathogenic fungus Entomophthora muscae.</title>
        <authorList>
            <person name="Elya C."/>
            <person name="Lovett B.R."/>
            <person name="Lee E."/>
            <person name="Macias A.M."/>
            <person name="Hajek A.E."/>
            <person name="De Bivort B.L."/>
            <person name="Kasson M.T."/>
            <person name="De Fine Licht H.H."/>
            <person name="Stajich J.E."/>
        </authorList>
    </citation>
    <scope>NUCLEOTIDE SEQUENCE</scope>
    <source>
        <strain evidence="1">Berkeley</strain>
    </source>
</reference>
<dbReference type="Proteomes" id="UP001165960">
    <property type="component" value="Unassembled WGS sequence"/>
</dbReference>
<comment type="caution">
    <text evidence="1">The sequence shown here is derived from an EMBL/GenBank/DDBJ whole genome shotgun (WGS) entry which is preliminary data.</text>
</comment>
<proteinExistence type="predicted"/>
<sequence length="201" mass="21448">MLSALFQFAADSLTMPWPALYPLVPLALSSDLPLQLMFLILVLMSAISYTHKGAKLVAPSHQFGLVTQTEASVKTGLGELGAPKGIVAPSPNAIIGLGAPNTTMDQIFWFLKHICYQADLLQNATSRSASTMIPVSSALNPTDCTEVPVNNLAATEDADNAANKLAVHSTSVKLQDLYMPVGCKQFKINHQSTNNGPNPEE</sequence>
<evidence type="ECO:0000313" key="2">
    <source>
        <dbReference type="Proteomes" id="UP001165960"/>
    </source>
</evidence>
<name>A0ACC2U2M6_9FUNG</name>
<accession>A0ACC2U2M6</accession>
<gene>
    <name evidence="1" type="ORF">DSO57_1018400</name>
</gene>
<evidence type="ECO:0000313" key="1">
    <source>
        <dbReference type="EMBL" id="KAJ9081093.1"/>
    </source>
</evidence>
<organism evidence="1 2">
    <name type="scientific">Entomophthora muscae</name>
    <dbReference type="NCBI Taxonomy" id="34485"/>
    <lineage>
        <taxon>Eukaryota</taxon>
        <taxon>Fungi</taxon>
        <taxon>Fungi incertae sedis</taxon>
        <taxon>Zoopagomycota</taxon>
        <taxon>Entomophthoromycotina</taxon>
        <taxon>Entomophthoromycetes</taxon>
        <taxon>Entomophthorales</taxon>
        <taxon>Entomophthoraceae</taxon>
        <taxon>Entomophthora</taxon>
    </lineage>
</organism>